<feature type="domain" description="TAFII28-like protein" evidence="7">
    <location>
        <begin position="218"/>
        <end position="283"/>
    </location>
</feature>
<evidence type="ECO:0000313" key="9">
    <source>
        <dbReference type="Proteomes" id="UP001324427"/>
    </source>
</evidence>
<evidence type="ECO:0000256" key="2">
    <source>
        <dbReference type="ARBA" id="ARBA00009788"/>
    </source>
</evidence>
<dbReference type="InterPro" id="IPR045127">
    <property type="entry name" value="TAF11-like"/>
</dbReference>
<dbReference type="CDD" id="cd08048">
    <property type="entry name" value="HFD_TAF11"/>
    <property type="match status" value="1"/>
</dbReference>
<feature type="compositionally biased region" description="Low complexity" evidence="6">
    <location>
        <begin position="39"/>
        <end position="48"/>
    </location>
</feature>
<comment type="caution">
    <text evidence="8">The sequence shown here is derived from an EMBL/GenBank/DDBJ whole genome shotgun (WGS) entry which is preliminary data.</text>
</comment>
<evidence type="ECO:0000256" key="1">
    <source>
        <dbReference type="ARBA" id="ARBA00004123"/>
    </source>
</evidence>
<feature type="compositionally biased region" description="Acidic residues" evidence="6">
    <location>
        <begin position="165"/>
        <end position="180"/>
    </location>
</feature>
<evidence type="ECO:0000256" key="3">
    <source>
        <dbReference type="ARBA" id="ARBA00023015"/>
    </source>
</evidence>
<protein>
    <recommendedName>
        <fullName evidence="7">TAFII28-like protein domain-containing protein</fullName>
    </recommendedName>
</protein>
<feature type="compositionally biased region" description="Polar residues" evidence="6">
    <location>
        <begin position="338"/>
        <end position="349"/>
    </location>
</feature>
<dbReference type="Pfam" id="PF04719">
    <property type="entry name" value="TAFII28"/>
    <property type="match status" value="1"/>
</dbReference>
<feature type="region of interest" description="Disordered" evidence="6">
    <location>
        <begin position="295"/>
        <end position="383"/>
    </location>
</feature>
<evidence type="ECO:0000256" key="6">
    <source>
        <dbReference type="SAM" id="MobiDB-lite"/>
    </source>
</evidence>
<dbReference type="PANTHER" id="PTHR13218">
    <property type="entry name" value="TRANSCRIPTION INITIATION FACTOR TFIID SUBUNIT 11-RELATED"/>
    <property type="match status" value="1"/>
</dbReference>
<dbReference type="SUPFAM" id="SSF47113">
    <property type="entry name" value="Histone-fold"/>
    <property type="match status" value="1"/>
</dbReference>
<dbReference type="Proteomes" id="UP001324427">
    <property type="component" value="Unassembled WGS sequence"/>
</dbReference>
<sequence>MASPPSYGGRTSPPGPHSLALPKQRPTLALPTALPSRKPSNASNPSSAHPLRQTSFPPSDSLEAQHALAEDGILRQYSPSAADSLEFSDDNDIRSAISGPTGAGDDGNAVKKRKRGEKRPRGRPAKNPPGLRAGSMSVANGEEGRSGPSNKRGATAGAHSVLTADDADAEADDDDDEDDAAGGANGITGRVPLYEGGQMSAEQLADERERKRVFYDAVPEEHRARLASFQRSKLKTADVRRLVNQVLGQSVPQNVVLVVSAYAKMFAGMVVEEARGVQGEWTAVEERGGGNGALERVRGAKRARREVEEGGDADGAADGVRDGRAGSNAGAVKPEPTSPNYTQPFTNGTAHPDHDREPAKSDELHPGGAGGLQPDVEECDRGPLLPDHLREALRRYKKRRSGGPVGFTGLSLEGRENTAPRMGGRRLFR</sequence>
<evidence type="ECO:0000256" key="4">
    <source>
        <dbReference type="ARBA" id="ARBA00023163"/>
    </source>
</evidence>
<keyword evidence="4" id="KW-0804">Transcription</keyword>
<keyword evidence="3" id="KW-0805">Transcription regulation</keyword>
<dbReference type="GO" id="GO:0051123">
    <property type="term" value="P:RNA polymerase II preinitiation complex assembly"/>
    <property type="evidence" value="ECO:0007669"/>
    <property type="project" value="InterPro"/>
</dbReference>
<feature type="compositionally biased region" description="Basic residues" evidence="6">
    <location>
        <begin position="110"/>
        <end position="124"/>
    </location>
</feature>
<dbReference type="Gene3D" id="1.10.20.10">
    <property type="entry name" value="Histone, subunit A"/>
    <property type="match status" value="1"/>
</dbReference>
<evidence type="ECO:0000259" key="7">
    <source>
        <dbReference type="Pfam" id="PF04719"/>
    </source>
</evidence>
<comment type="similarity">
    <text evidence="2">Belongs to the TAF11 family.</text>
</comment>
<feature type="region of interest" description="Disordered" evidence="6">
    <location>
        <begin position="1"/>
        <end position="205"/>
    </location>
</feature>
<keyword evidence="9" id="KW-1185">Reference proteome</keyword>
<dbReference type="GO" id="GO:0046982">
    <property type="term" value="F:protein heterodimerization activity"/>
    <property type="evidence" value="ECO:0007669"/>
    <property type="project" value="InterPro"/>
</dbReference>
<keyword evidence="5" id="KW-0539">Nucleus</keyword>
<organism evidence="8 9">
    <name type="scientific">Oleoguttula mirabilis</name>
    <dbReference type="NCBI Taxonomy" id="1507867"/>
    <lineage>
        <taxon>Eukaryota</taxon>
        <taxon>Fungi</taxon>
        <taxon>Dikarya</taxon>
        <taxon>Ascomycota</taxon>
        <taxon>Pezizomycotina</taxon>
        <taxon>Dothideomycetes</taxon>
        <taxon>Dothideomycetidae</taxon>
        <taxon>Mycosphaerellales</taxon>
        <taxon>Teratosphaeriaceae</taxon>
        <taxon>Oleoguttula</taxon>
    </lineage>
</organism>
<feature type="compositionally biased region" description="Basic and acidic residues" evidence="6">
    <location>
        <begin position="351"/>
        <end position="365"/>
    </location>
</feature>
<name>A0AAV9J7V1_9PEZI</name>
<reference evidence="8 9" key="1">
    <citation type="submission" date="2021-11" db="EMBL/GenBank/DDBJ databases">
        <title>Black yeast isolated from Biological Soil Crust.</title>
        <authorList>
            <person name="Kurbessoian T."/>
        </authorList>
    </citation>
    <scope>NUCLEOTIDE SEQUENCE [LARGE SCALE GENOMIC DNA]</scope>
    <source>
        <strain evidence="8 9">CCFEE 5522</strain>
    </source>
</reference>
<accession>A0AAV9J7V1</accession>
<proteinExistence type="inferred from homology"/>
<dbReference type="InterPro" id="IPR006809">
    <property type="entry name" value="TAFII28_dom"/>
</dbReference>
<dbReference type="AlphaFoldDB" id="A0AAV9J7V1"/>
<dbReference type="GO" id="GO:0005669">
    <property type="term" value="C:transcription factor TFIID complex"/>
    <property type="evidence" value="ECO:0007669"/>
    <property type="project" value="InterPro"/>
</dbReference>
<dbReference type="GO" id="GO:0016251">
    <property type="term" value="F:RNA polymerase II general transcription initiation factor activity"/>
    <property type="evidence" value="ECO:0007669"/>
    <property type="project" value="TreeGrafter"/>
</dbReference>
<evidence type="ECO:0000313" key="8">
    <source>
        <dbReference type="EMBL" id="KAK4541090.1"/>
    </source>
</evidence>
<evidence type="ECO:0000256" key="5">
    <source>
        <dbReference type="ARBA" id="ARBA00023242"/>
    </source>
</evidence>
<gene>
    <name evidence="8" type="ORF">LTR36_008315</name>
</gene>
<feature type="region of interest" description="Disordered" evidence="6">
    <location>
        <begin position="395"/>
        <end position="429"/>
    </location>
</feature>
<comment type="subcellular location">
    <subcellularLocation>
        <location evidence="1">Nucleus</location>
    </subcellularLocation>
</comment>
<dbReference type="EMBL" id="JAVFHQ010000057">
    <property type="protein sequence ID" value="KAK4541090.1"/>
    <property type="molecule type" value="Genomic_DNA"/>
</dbReference>
<dbReference type="PANTHER" id="PTHR13218:SF8">
    <property type="entry name" value="TRANSCRIPTION INITIATION FACTOR TFIID SUBUNIT 11"/>
    <property type="match status" value="1"/>
</dbReference>
<dbReference type="InterPro" id="IPR009072">
    <property type="entry name" value="Histone-fold"/>
</dbReference>